<dbReference type="AlphaFoldDB" id="A0A2Z4IF82"/>
<gene>
    <name evidence="3" type="ORF">DN752_05385</name>
</gene>
<sequence length="267" mass="31110">MMNMKNNRPKNGPLILVLSSMLFLITVSVSAQVPRVVKKKFKLVWEDDFEYPDARLDENWEAQNGPSGHILCSRWRENAEVKDGVLYLKNKKENKAGQEWTSASIWTKRKFKYGYFECRYKYAAAEATNNSFWLMTKGASPTEGKRFELDINEGHYPNMVNTNIHNHTDLVLTESGKKISTRNPEAFTFENIDFSSEYHTFGLLWDEKELVFYLDGKEIRRVVNEFSFSEAPIFLSLAIIKWHGTVTDAIDGTSMKIDWVRYYQQNK</sequence>
<evidence type="ECO:0000259" key="2">
    <source>
        <dbReference type="PROSITE" id="PS51762"/>
    </source>
</evidence>
<dbReference type="PROSITE" id="PS51762">
    <property type="entry name" value="GH16_2"/>
    <property type="match status" value="1"/>
</dbReference>
<dbReference type="Proteomes" id="UP000248688">
    <property type="component" value="Chromosome"/>
</dbReference>
<dbReference type="InterPro" id="IPR050546">
    <property type="entry name" value="Glycosyl_Hydrlase_16"/>
</dbReference>
<name>A0A2Z4IF82_9BACT</name>
<dbReference type="GO" id="GO:0005975">
    <property type="term" value="P:carbohydrate metabolic process"/>
    <property type="evidence" value="ECO:0007669"/>
    <property type="project" value="InterPro"/>
</dbReference>
<proteinExistence type="inferred from homology"/>
<keyword evidence="4" id="KW-1185">Reference proteome</keyword>
<dbReference type="InterPro" id="IPR013320">
    <property type="entry name" value="ConA-like_dom_sf"/>
</dbReference>
<evidence type="ECO:0000313" key="3">
    <source>
        <dbReference type="EMBL" id="AWW29604.1"/>
    </source>
</evidence>
<dbReference type="InterPro" id="IPR000757">
    <property type="entry name" value="Beta-glucanase-like"/>
</dbReference>
<dbReference type="EMBL" id="CP030041">
    <property type="protein sequence ID" value="AWW29604.1"/>
    <property type="molecule type" value="Genomic_DNA"/>
</dbReference>
<evidence type="ECO:0000256" key="1">
    <source>
        <dbReference type="ARBA" id="ARBA00006865"/>
    </source>
</evidence>
<comment type="similarity">
    <text evidence="1">Belongs to the glycosyl hydrolase 16 family.</text>
</comment>
<dbReference type="PANTHER" id="PTHR10963">
    <property type="entry name" value="GLYCOSYL HYDROLASE-RELATED"/>
    <property type="match status" value="1"/>
</dbReference>
<protein>
    <recommendedName>
        <fullName evidence="2">GH16 domain-containing protein</fullName>
    </recommendedName>
</protein>
<reference evidence="3 4" key="1">
    <citation type="submission" date="2018-06" db="EMBL/GenBank/DDBJ databases">
        <title>Echinicola strongylocentroti sp. nov., isolated from a sea urchin Strongylocentrotus intermedius.</title>
        <authorList>
            <person name="Bae S.S."/>
        </authorList>
    </citation>
    <scope>NUCLEOTIDE SEQUENCE [LARGE SCALE GENOMIC DNA]</scope>
    <source>
        <strain evidence="3 4">MEBiC08714</strain>
    </source>
</reference>
<accession>A0A2Z4IF82</accession>
<dbReference type="PANTHER" id="PTHR10963:SF55">
    <property type="entry name" value="GLYCOSIDE HYDROLASE FAMILY 16 PROTEIN"/>
    <property type="match status" value="1"/>
</dbReference>
<dbReference type="KEGG" id="est:DN752_05385"/>
<dbReference type="Gene3D" id="2.60.120.200">
    <property type="match status" value="1"/>
</dbReference>
<feature type="domain" description="GH16" evidence="2">
    <location>
        <begin position="44"/>
        <end position="267"/>
    </location>
</feature>
<dbReference type="OrthoDB" id="1421570at2"/>
<dbReference type="SUPFAM" id="SSF49899">
    <property type="entry name" value="Concanavalin A-like lectins/glucanases"/>
    <property type="match status" value="1"/>
</dbReference>
<evidence type="ECO:0000313" key="4">
    <source>
        <dbReference type="Proteomes" id="UP000248688"/>
    </source>
</evidence>
<dbReference type="GO" id="GO:0004553">
    <property type="term" value="F:hydrolase activity, hydrolyzing O-glycosyl compounds"/>
    <property type="evidence" value="ECO:0007669"/>
    <property type="project" value="InterPro"/>
</dbReference>
<organism evidence="3 4">
    <name type="scientific">Echinicola strongylocentroti</name>
    <dbReference type="NCBI Taxonomy" id="1795355"/>
    <lineage>
        <taxon>Bacteria</taxon>
        <taxon>Pseudomonadati</taxon>
        <taxon>Bacteroidota</taxon>
        <taxon>Cytophagia</taxon>
        <taxon>Cytophagales</taxon>
        <taxon>Cyclobacteriaceae</taxon>
        <taxon>Echinicola</taxon>
    </lineage>
</organism>
<dbReference type="CDD" id="cd08023">
    <property type="entry name" value="GH16_laminarinase_like"/>
    <property type="match status" value="1"/>
</dbReference>
<dbReference type="Pfam" id="PF00722">
    <property type="entry name" value="Glyco_hydro_16"/>
    <property type="match status" value="1"/>
</dbReference>